<feature type="region of interest" description="Disordered" evidence="1">
    <location>
        <begin position="29"/>
        <end position="48"/>
    </location>
</feature>
<gene>
    <name evidence="3" type="ORF">SAPINGB_P002731</name>
</gene>
<dbReference type="PRINTS" id="PR00160">
    <property type="entry name" value="GLUTAREDOXIN"/>
</dbReference>
<dbReference type="Gene3D" id="3.40.30.10">
    <property type="entry name" value="Glutaredoxin"/>
    <property type="match status" value="1"/>
</dbReference>
<dbReference type="GO" id="GO:0000324">
    <property type="term" value="C:fungal-type vacuole"/>
    <property type="evidence" value="ECO:0007669"/>
    <property type="project" value="TreeGrafter"/>
</dbReference>
<reference evidence="3 4" key="1">
    <citation type="submission" date="2019-09" db="EMBL/GenBank/DDBJ databases">
        <authorList>
            <person name="Brejova B."/>
        </authorList>
    </citation>
    <scope>NUCLEOTIDE SEQUENCE [LARGE SCALE GENOMIC DNA]</scope>
</reference>
<protein>
    <recommendedName>
        <fullName evidence="2">Glutaredoxin domain-containing protein</fullName>
    </recommendedName>
</protein>
<dbReference type="InterPro" id="IPR036249">
    <property type="entry name" value="Thioredoxin-like_sf"/>
</dbReference>
<evidence type="ECO:0000313" key="3">
    <source>
        <dbReference type="EMBL" id="VVT50374.1"/>
    </source>
</evidence>
<feature type="compositionally biased region" description="Low complexity" evidence="1">
    <location>
        <begin position="111"/>
        <end position="120"/>
    </location>
</feature>
<dbReference type="EMBL" id="CABVLU010000002">
    <property type="protein sequence ID" value="VVT50374.1"/>
    <property type="molecule type" value="Genomic_DNA"/>
</dbReference>
<dbReference type="GO" id="GO:0015038">
    <property type="term" value="F:glutathione disulfide oxidoreductase activity"/>
    <property type="evidence" value="ECO:0007669"/>
    <property type="project" value="TreeGrafter"/>
</dbReference>
<dbReference type="PROSITE" id="PS51354">
    <property type="entry name" value="GLUTAREDOXIN_2"/>
    <property type="match status" value="1"/>
</dbReference>
<feature type="region of interest" description="Disordered" evidence="1">
    <location>
        <begin position="93"/>
        <end position="120"/>
    </location>
</feature>
<organism evidence="3 4">
    <name type="scientific">Magnusiomyces paraingens</name>
    <dbReference type="NCBI Taxonomy" id="2606893"/>
    <lineage>
        <taxon>Eukaryota</taxon>
        <taxon>Fungi</taxon>
        <taxon>Dikarya</taxon>
        <taxon>Ascomycota</taxon>
        <taxon>Saccharomycotina</taxon>
        <taxon>Dipodascomycetes</taxon>
        <taxon>Dipodascales</taxon>
        <taxon>Dipodascaceae</taxon>
        <taxon>Magnusiomyces</taxon>
    </lineage>
</organism>
<evidence type="ECO:0000256" key="1">
    <source>
        <dbReference type="SAM" id="MobiDB-lite"/>
    </source>
</evidence>
<dbReference type="GeneID" id="43581549"/>
<evidence type="ECO:0000313" key="4">
    <source>
        <dbReference type="Proteomes" id="UP000398389"/>
    </source>
</evidence>
<feature type="domain" description="Glutaredoxin" evidence="2">
    <location>
        <begin position="136"/>
        <end position="195"/>
    </location>
</feature>
<dbReference type="GO" id="GO:0034599">
    <property type="term" value="P:cellular response to oxidative stress"/>
    <property type="evidence" value="ECO:0007669"/>
    <property type="project" value="TreeGrafter"/>
</dbReference>
<dbReference type="Pfam" id="PF00462">
    <property type="entry name" value="Glutaredoxin"/>
    <property type="match status" value="1"/>
</dbReference>
<dbReference type="PANTHER" id="PTHR45694:SF5">
    <property type="entry name" value="GLUTAREDOXIN 2"/>
    <property type="match status" value="1"/>
</dbReference>
<dbReference type="AlphaFoldDB" id="A0A5E8BFG5"/>
<dbReference type="SUPFAM" id="SSF52833">
    <property type="entry name" value="Thioredoxin-like"/>
    <property type="match status" value="1"/>
</dbReference>
<keyword evidence="4" id="KW-1185">Reference proteome</keyword>
<sequence>MVSSRRSRLLIVAAIVATIFFFIFSTASRSPPQSAGPGPSPHKPADKVSPEIAGAFKAAQDNVRLQPDTELKVADAGVATEQVEKVAPVAEKVPETAPAVKETPQENQESEPAADQAPAYDAAAEYAKTIRDAPLVIFSKSYCPHSKFAKQLLLHEYSITPEPIVVELDLHPNGSELQQHIGDVTGRRTVPNIHVFGTSRGGADDFRTLKAEGIVVEKLLEWAKHGLYEHKGPGPAFTIKQNQQSQE</sequence>
<dbReference type="PANTHER" id="PTHR45694">
    <property type="entry name" value="GLUTAREDOXIN 2"/>
    <property type="match status" value="1"/>
</dbReference>
<dbReference type="GO" id="GO:0005796">
    <property type="term" value="C:Golgi lumen"/>
    <property type="evidence" value="ECO:0007669"/>
    <property type="project" value="TreeGrafter"/>
</dbReference>
<dbReference type="CDD" id="cd03419">
    <property type="entry name" value="GRX_GRXh_1_2_like"/>
    <property type="match status" value="1"/>
</dbReference>
<proteinExistence type="predicted"/>
<dbReference type="GO" id="GO:0005801">
    <property type="term" value="C:cis-Golgi network"/>
    <property type="evidence" value="ECO:0007669"/>
    <property type="project" value="TreeGrafter"/>
</dbReference>
<accession>A0A5E8BFG5</accession>
<evidence type="ECO:0000259" key="2">
    <source>
        <dbReference type="Pfam" id="PF00462"/>
    </source>
</evidence>
<dbReference type="InterPro" id="IPR002109">
    <property type="entry name" value="Glutaredoxin"/>
</dbReference>
<name>A0A5E8BFG5_9ASCO</name>
<dbReference type="OrthoDB" id="423313at2759"/>
<dbReference type="RefSeq" id="XP_031853340.1">
    <property type="nucleotide sequence ID" value="XM_031997449.1"/>
</dbReference>
<dbReference type="InterPro" id="IPR014025">
    <property type="entry name" value="Glutaredoxin_subgr"/>
</dbReference>
<dbReference type="Proteomes" id="UP000398389">
    <property type="component" value="Unassembled WGS sequence"/>
</dbReference>